<evidence type="ECO:0000313" key="13">
    <source>
        <dbReference type="EMBL" id="CAK9108717.1"/>
    </source>
</evidence>
<keyword evidence="10" id="KW-0472">Membrane</keyword>
<evidence type="ECO:0000256" key="6">
    <source>
        <dbReference type="ARBA" id="ARBA00022837"/>
    </source>
</evidence>
<evidence type="ECO:0000256" key="4">
    <source>
        <dbReference type="ARBA" id="ARBA00022723"/>
    </source>
</evidence>
<dbReference type="InterPro" id="IPR051634">
    <property type="entry name" value="Extended_Synaptotagmin"/>
</dbReference>
<evidence type="ECO:0000256" key="2">
    <source>
        <dbReference type="ARBA" id="ARBA00022448"/>
    </source>
</evidence>
<dbReference type="CDD" id="cd21670">
    <property type="entry name" value="SMP_ESyt"/>
    <property type="match status" value="1"/>
</dbReference>
<evidence type="ECO:0000259" key="12">
    <source>
        <dbReference type="PROSITE" id="PS51847"/>
    </source>
</evidence>
<keyword evidence="8" id="KW-0445">Lipid transport</keyword>
<dbReference type="PROSITE" id="PS50004">
    <property type="entry name" value="C2"/>
    <property type="match status" value="1"/>
</dbReference>
<proteinExistence type="predicted"/>
<keyword evidence="2" id="KW-0813">Transport</keyword>
<evidence type="ECO:0000256" key="10">
    <source>
        <dbReference type="ARBA" id="ARBA00023136"/>
    </source>
</evidence>
<keyword evidence="5" id="KW-0677">Repeat</keyword>
<reference evidence="13 14" key="1">
    <citation type="submission" date="2024-02" db="EMBL/GenBank/DDBJ databases">
        <authorList>
            <person name="Chen Y."/>
            <person name="Shah S."/>
            <person name="Dougan E. K."/>
            <person name="Thang M."/>
            <person name="Chan C."/>
        </authorList>
    </citation>
    <scope>NUCLEOTIDE SEQUENCE [LARGE SCALE GENOMIC DNA]</scope>
</reference>
<keyword evidence="9" id="KW-0446">Lipid-binding</keyword>
<keyword evidence="4" id="KW-0479">Metal-binding</keyword>
<dbReference type="InterPro" id="IPR035892">
    <property type="entry name" value="C2_domain_sf"/>
</dbReference>
<organism evidence="13 14">
    <name type="scientific">Durusdinium trenchii</name>
    <dbReference type="NCBI Taxonomy" id="1381693"/>
    <lineage>
        <taxon>Eukaryota</taxon>
        <taxon>Sar</taxon>
        <taxon>Alveolata</taxon>
        <taxon>Dinophyceae</taxon>
        <taxon>Suessiales</taxon>
        <taxon>Symbiodiniaceae</taxon>
        <taxon>Durusdinium</taxon>
    </lineage>
</organism>
<dbReference type="InterPro" id="IPR031468">
    <property type="entry name" value="SMP_LBD"/>
</dbReference>
<evidence type="ECO:0000313" key="14">
    <source>
        <dbReference type="Proteomes" id="UP001642484"/>
    </source>
</evidence>
<dbReference type="SUPFAM" id="SSF49562">
    <property type="entry name" value="C2 domain (Calcium/lipid-binding domain, CaLB)"/>
    <property type="match status" value="1"/>
</dbReference>
<keyword evidence="14" id="KW-1185">Reference proteome</keyword>
<comment type="caution">
    <text evidence="13">The sequence shown here is derived from an EMBL/GenBank/DDBJ whole genome shotgun (WGS) entry which is preliminary data.</text>
</comment>
<dbReference type="EMBL" id="CAXAMN010027139">
    <property type="protein sequence ID" value="CAK9108717.1"/>
    <property type="molecule type" value="Genomic_DNA"/>
</dbReference>
<evidence type="ECO:0000256" key="9">
    <source>
        <dbReference type="ARBA" id="ARBA00023121"/>
    </source>
</evidence>
<feature type="domain" description="SMP-LTD" evidence="12">
    <location>
        <begin position="61"/>
        <end position="235"/>
    </location>
</feature>
<dbReference type="Pfam" id="PF00168">
    <property type="entry name" value="C2"/>
    <property type="match status" value="1"/>
</dbReference>
<evidence type="ECO:0000256" key="8">
    <source>
        <dbReference type="ARBA" id="ARBA00023055"/>
    </source>
</evidence>
<dbReference type="InterPro" id="IPR039010">
    <property type="entry name" value="Synaptotagmin_SMP"/>
</dbReference>
<dbReference type="InterPro" id="IPR000008">
    <property type="entry name" value="C2_dom"/>
</dbReference>
<dbReference type="Gene3D" id="2.60.40.150">
    <property type="entry name" value="C2 domain"/>
    <property type="match status" value="1"/>
</dbReference>
<name>A0ABP0S8L8_9DINO</name>
<keyword evidence="7" id="KW-1133">Transmembrane helix</keyword>
<evidence type="ECO:0000256" key="7">
    <source>
        <dbReference type="ARBA" id="ARBA00022989"/>
    </source>
</evidence>
<dbReference type="PANTHER" id="PTHR45761">
    <property type="entry name" value="EXTENDED SYNAPTOTAGMIN-LIKE PROTEIN 2, ISOFORM C"/>
    <property type="match status" value="1"/>
</dbReference>
<sequence>MAKTMWCGQKKSQFHTRCAGGEWPSNTTTPKVWLVTDHGRWLKLVSPVKHMASVDDEEGCETSSLIWVNSLLKGLWPNAATALENFIKNELTSKLRDGTPFSLHFARFSLGNGVPSFGPIEVRRHSESHVLLELETRYSSAVDILLTAGSTGSLSLGVKRLDFFGKLCLELKPLLDTWPIVGAVIIYFAAQPKLELQFSGIVDAPMPGLAKRVQAAVDGLFSTLVLPNFKCIQVTSDERMLSLAACTREPIGVLKVHVCRGINLAGANWKMGAVRSFTSNPYCVVRLGGTSLCTSTVRNTTNPDWPETDTAYFIVHNREQEVQVDVMDNDQGFFQRNFVGLLGRLRVSVSQLLSMRDAAKEKVCRYKLDTSQVKSGLLHVDDPVNTGVPSEIDLKYKWLEFAPASVSDRADRNHPYETHAEPHGVALVELHFGTGFPEEAAMKGLRWKCWIQEAGAAAAAAVYSSSGKSPEHPDFQTSLPDCLHHAIDRLNALSVDAAEIAAIIEADQAEVEHYLMAKSKHVESEAQRKLEHGEVQCMELSWYETLAVLVSEPDTSVIHLSLVNARGEVMGHLEPLRALDVMSGTLKEELTCKLTLEQSHAKPSLSSHVSNFSSWIFPTCTPISKGRFQAVQMHFAARYLALAGAPVTFQPT</sequence>
<gene>
    <name evidence="13" type="ORF">CCMP2556_LOCUS50636</name>
</gene>
<comment type="subcellular location">
    <subcellularLocation>
        <location evidence="1">Membrane</location>
    </subcellularLocation>
</comment>
<feature type="domain" description="C2" evidence="11">
    <location>
        <begin position="235"/>
        <end position="362"/>
    </location>
</feature>
<evidence type="ECO:0000259" key="11">
    <source>
        <dbReference type="PROSITE" id="PS50004"/>
    </source>
</evidence>
<dbReference type="Proteomes" id="UP001642484">
    <property type="component" value="Unassembled WGS sequence"/>
</dbReference>
<protein>
    <recommendedName>
        <fullName evidence="15">C2 domain-containing protein</fullName>
    </recommendedName>
</protein>
<accession>A0ABP0S8L8</accession>
<dbReference type="PANTHER" id="PTHR45761:SF1">
    <property type="entry name" value="EXTENDED SYNAPTOTAGMIN-LIKE PROTEIN 2, ISOFORM C"/>
    <property type="match status" value="1"/>
</dbReference>
<evidence type="ECO:0000256" key="3">
    <source>
        <dbReference type="ARBA" id="ARBA00022692"/>
    </source>
</evidence>
<keyword evidence="6" id="KW-0106">Calcium</keyword>
<keyword evidence="3" id="KW-0812">Transmembrane</keyword>
<dbReference type="Pfam" id="PF17047">
    <property type="entry name" value="SMP_LBD"/>
    <property type="match status" value="1"/>
</dbReference>
<evidence type="ECO:0000256" key="1">
    <source>
        <dbReference type="ARBA" id="ARBA00004370"/>
    </source>
</evidence>
<evidence type="ECO:0008006" key="15">
    <source>
        <dbReference type="Google" id="ProtNLM"/>
    </source>
</evidence>
<evidence type="ECO:0000256" key="5">
    <source>
        <dbReference type="ARBA" id="ARBA00022737"/>
    </source>
</evidence>
<dbReference type="SMART" id="SM00239">
    <property type="entry name" value="C2"/>
    <property type="match status" value="1"/>
</dbReference>
<dbReference type="PROSITE" id="PS51847">
    <property type="entry name" value="SMP"/>
    <property type="match status" value="1"/>
</dbReference>